<accession>A0A5J4X2S3</accession>
<dbReference type="Proteomes" id="UP000324800">
    <property type="component" value="Unassembled WGS sequence"/>
</dbReference>
<reference evidence="2 3" key="1">
    <citation type="submission" date="2019-03" db="EMBL/GenBank/DDBJ databases">
        <title>Single cell metagenomics reveals metabolic interactions within the superorganism composed of flagellate Streblomastix strix and complex community of Bacteroidetes bacteria on its surface.</title>
        <authorList>
            <person name="Treitli S.C."/>
            <person name="Kolisko M."/>
            <person name="Husnik F."/>
            <person name="Keeling P."/>
            <person name="Hampl V."/>
        </authorList>
    </citation>
    <scope>NUCLEOTIDE SEQUENCE [LARGE SCALE GENOMIC DNA]</scope>
    <source>
        <strain evidence="2">ST1C</strain>
    </source>
</reference>
<evidence type="ECO:0000256" key="1">
    <source>
        <dbReference type="SAM" id="MobiDB-lite"/>
    </source>
</evidence>
<feature type="region of interest" description="Disordered" evidence="1">
    <location>
        <begin position="204"/>
        <end position="316"/>
    </location>
</feature>
<feature type="region of interest" description="Disordered" evidence="1">
    <location>
        <begin position="86"/>
        <end position="111"/>
    </location>
</feature>
<organism evidence="2 3">
    <name type="scientific">Streblomastix strix</name>
    <dbReference type="NCBI Taxonomy" id="222440"/>
    <lineage>
        <taxon>Eukaryota</taxon>
        <taxon>Metamonada</taxon>
        <taxon>Preaxostyla</taxon>
        <taxon>Oxymonadida</taxon>
        <taxon>Streblomastigidae</taxon>
        <taxon>Streblomastix</taxon>
    </lineage>
</organism>
<feature type="region of interest" description="Disordered" evidence="1">
    <location>
        <begin position="351"/>
        <end position="387"/>
    </location>
</feature>
<dbReference type="EMBL" id="SNRW01000381">
    <property type="protein sequence ID" value="KAA6401498.1"/>
    <property type="molecule type" value="Genomic_DNA"/>
</dbReference>
<sequence>MEENSGYDFTEYGDTNDSFQDEWNRLGERFDQKRRLGNESRSKISFSPPNSVSNTQTIPSIRSNGESLLIQGNAVWNAALSNLLRTSTSSGSNEDTERVRHKNSELRRRSAPPTLEQRMIARINLDNNEDFGILWMDNSPRKMRNRTKTTDQLPRMDLGLEKDVFKDDRLKKIKTTLLIKEVYQFDRETSPNQDIVPSFNNRQAEFSKSQNKRGFPLLKVNGLSKNKGSEEQRMEREYDSTQGNPSKAILVAQSDNEELSDDSRNENSRGSNRIRRISERLESDSRITNRGFFSPTWRREKGTKEEDQQQQGDDSNILRAISLRINLQRAADQGDPHQVRQFYRSIRFSKTKSRINSGSRSEENSQTISTTENTNSDSTYSRNVKQNNRCTMQVKYPGRQFSEERDIHSPMSSVGDNTNTGLVRNRGKQTRGQIRGNRRGRGRGRMVKRVFETMKRGDLLYPPTNSEDWKSPVRLEKVQTKVNHDSTLVARSNMVHALTNRQQQIPYSWIELSDSESGERNDEKEGHATIRKIRGIPHGQKVEQGRKLLTQFLNNANMTRETQQMIIKGLKFKTQMKYIQTMVLFDDCMKEMNYSIEDIMNKKIPFIHTEFMTWLA</sequence>
<feature type="compositionally biased region" description="Basic and acidic residues" evidence="1">
    <location>
        <begin position="95"/>
        <end position="108"/>
    </location>
</feature>
<feature type="compositionally biased region" description="Basic and acidic residues" evidence="1">
    <location>
        <begin position="227"/>
        <end position="239"/>
    </location>
</feature>
<name>A0A5J4X2S3_9EUKA</name>
<feature type="compositionally biased region" description="Polar residues" evidence="1">
    <location>
        <begin position="354"/>
        <end position="387"/>
    </location>
</feature>
<dbReference type="AlphaFoldDB" id="A0A5J4X2S3"/>
<feature type="compositionally biased region" description="Polar residues" evidence="1">
    <location>
        <begin position="410"/>
        <end position="422"/>
    </location>
</feature>
<evidence type="ECO:0000313" key="2">
    <source>
        <dbReference type="EMBL" id="KAA6401498.1"/>
    </source>
</evidence>
<comment type="caution">
    <text evidence="2">The sequence shown here is derived from an EMBL/GenBank/DDBJ whole genome shotgun (WGS) entry which is preliminary data.</text>
</comment>
<feature type="region of interest" description="Disordered" evidence="1">
    <location>
        <begin position="34"/>
        <end position="59"/>
    </location>
</feature>
<gene>
    <name evidence="2" type="ORF">EZS28_002981</name>
</gene>
<feature type="region of interest" description="Disordered" evidence="1">
    <location>
        <begin position="406"/>
        <end position="443"/>
    </location>
</feature>
<feature type="compositionally biased region" description="Basic and acidic residues" evidence="1">
    <location>
        <begin position="276"/>
        <end position="287"/>
    </location>
</feature>
<protein>
    <submittedName>
        <fullName evidence="2">Uncharacterized protein</fullName>
    </submittedName>
</protein>
<evidence type="ECO:0000313" key="3">
    <source>
        <dbReference type="Proteomes" id="UP000324800"/>
    </source>
</evidence>
<proteinExistence type="predicted"/>
<feature type="compositionally biased region" description="Polar residues" evidence="1">
    <location>
        <begin position="43"/>
        <end position="59"/>
    </location>
</feature>
<feature type="compositionally biased region" description="Basic and acidic residues" evidence="1">
    <location>
        <begin position="297"/>
        <end position="307"/>
    </location>
</feature>